<evidence type="ECO:0000313" key="6">
    <source>
        <dbReference type="Proteomes" id="UP000199287"/>
    </source>
</evidence>
<dbReference type="SUPFAM" id="SSF140931">
    <property type="entry name" value="Fic-like"/>
    <property type="match status" value="1"/>
</dbReference>
<dbReference type="AlphaFoldDB" id="A0A1I3HT54"/>
<feature type="binding site" evidence="2">
    <location>
        <begin position="270"/>
        <end position="271"/>
    </location>
    <ligand>
        <name>ATP</name>
        <dbReference type="ChEBI" id="CHEBI:30616"/>
    </ligand>
</feature>
<dbReference type="Proteomes" id="UP000199287">
    <property type="component" value="Unassembled WGS sequence"/>
</dbReference>
<name>A0A1I3HT54_9FIRM</name>
<proteinExistence type="predicted"/>
<dbReference type="EMBL" id="FOQA01000016">
    <property type="protein sequence ID" value="SFI38789.1"/>
    <property type="molecule type" value="Genomic_DNA"/>
</dbReference>
<dbReference type="Pfam" id="PF02661">
    <property type="entry name" value="Fic"/>
    <property type="match status" value="1"/>
</dbReference>
<keyword evidence="2" id="KW-0547">Nucleotide-binding</keyword>
<gene>
    <name evidence="5" type="ORF">SAMN05192551_1165</name>
</gene>
<reference evidence="6" key="1">
    <citation type="submission" date="2016-10" db="EMBL/GenBank/DDBJ databases">
        <authorList>
            <person name="Varghese N."/>
            <person name="Submissions S."/>
        </authorList>
    </citation>
    <scope>NUCLEOTIDE SEQUENCE [LARGE SCALE GENOMIC DNA]</scope>
    <source>
        <strain evidence="6">Z-7934</strain>
    </source>
</reference>
<dbReference type="OrthoDB" id="9813719at2"/>
<keyword evidence="2" id="KW-0067">ATP-binding</keyword>
<feature type="domain" description="Fido" evidence="4">
    <location>
        <begin position="155"/>
        <end position="292"/>
    </location>
</feature>
<feature type="binding site" evidence="2">
    <location>
        <begin position="238"/>
        <end position="245"/>
    </location>
    <ligand>
        <name>ATP</name>
        <dbReference type="ChEBI" id="CHEBI:30616"/>
    </ligand>
</feature>
<dbReference type="PANTHER" id="PTHR13504:SF38">
    <property type="entry name" value="FIDO DOMAIN-CONTAINING PROTEIN"/>
    <property type="match status" value="1"/>
</dbReference>
<dbReference type="Gene3D" id="1.10.3290.10">
    <property type="entry name" value="Fido-like domain"/>
    <property type="match status" value="1"/>
</dbReference>
<keyword evidence="6" id="KW-1185">Reference proteome</keyword>
<dbReference type="InterPro" id="IPR036597">
    <property type="entry name" value="Fido-like_dom_sf"/>
</dbReference>
<feature type="active site" evidence="1">
    <location>
        <position position="234"/>
    </location>
</feature>
<dbReference type="PROSITE" id="PS51459">
    <property type="entry name" value="FIDO"/>
    <property type="match status" value="1"/>
</dbReference>
<dbReference type="InterPro" id="IPR003812">
    <property type="entry name" value="Fido"/>
</dbReference>
<dbReference type="PANTHER" id="PTHR13504">
    <property type="entry name" value="FIDO DOMAIN-CONTAINING PROTEIN DDB_G0283145"/>
    <property type="match status" value="1"/>
</dbReference>
<dbReference type="RefSeq" id="WP_093373853.1">
    <property type="nucleotide sequence ID" value="NZ_FOQA01000016.1"/>
</dbReference>
<evidence type="ECO:0000256" key="2">
    <source>
        <dbReference type="PIRSR" id="PIRSR640198-2"/>
    </source>
</evidence>
<feature type="site" description="Important for autoinhibition of adenylyltransferase activity" evidence="3">
    <location>
        <position position="106"/>
    </location>
</feature>
<evidence type="ECO:0000313" key="5">
    <source>
        <dbReference type="EMBL" id="SFI38789.1"/>
    </source>
</evidence>
<protein>
    <submittedName>
        <fullName evidence="5">Fic/DOC family protein</fullName>
    </submittedName>
</protein>
<dbReference type="GO" id="GO:0005524">
    <property type="term" value="F:ATP binding"/>
    <property type="evidence" value="ECO:0007669"/>
    <property type="project" value="UniProtKB-KW"/>
</dbReference>
<dbReference type="STRING" id="69895.SAMN05192551_1165"/>
<dbReference type="InterPro" id="IPR040198">
    <property type="entry name" value="Fido_containing"/>
</dbReference>
<evidence type="ECO:0000256" key="3">
    <source>
        <dbReference type="PIRSR" id="PIRSR640198-3"/>
    </source>
</evidence>
<sequence>MKYMSSKEASVKWKISDRRIRVLCKEERIEGAIKIGRNWSIPVDAAKPVDAREKNKKHYLGLEYGFSYIDSLKETIDKHRPFSRTLVDSLQEKLTVEWTYHSNAIEGNTLTLSETKVVLEGITIGGKSMVEHLEVINHRNAILFLQELIADRESLSEWNIKSLHALILREIDNTNAGKYRNENVVISGTSHIPPKHYEIVDLMQRLIEEYHNEWRNVHSVARAALLHGEFVKIHPFIDGNGRTSRLLLNFELMKNGYPPIIIKKEERARYYNALDLAHTTMNYEPFIALVSEGVIEAQKLWLSVLDE</sequence>
<evidence type="ECO:0000259" key="4">
    <source>
        <dbReference type="PROSITE" id="PS51459"/>
    </source>
</evidence>
<organism evidence="5 6">
    <name type="scientific">Tindallia magadiensis</name>
    <dbReference type="NCBI Taxonomy" id="69895"/>
    <lineage>
        <taxon>Bacteria</taxon>
        <taxon>Bacillati</taxon>
        <taxon>Bacillota</taxon>
        <taxon>Clostridia</taxon>
        <taxon>Peptostreptococcales</taxon>
        <taxon>Tindalliaceae</taxon>
        <taxon>Tindallia</taxon>
    </lineage>
</organism>
<accession>A0A1I3HT54</accession>
<evidence type="ECO:0000256" key="1">
    <source>
        <dbReference type="PIRSR" id="PIRSR640198-1"/>
    </source>
</evidence>